<organism evidence="2 3">
    <name type="scientific">Theileria annulata</name>
    <dbReference type="NCBI Taxonomy" id="5874"/>
    <lineage>
        <taxon>Eukaryota</taxon>
        <taxon>Sar</taxon>
        <taxon>Alveolata</taxon>
        <taxon>Apicomplexa</taxon>
        <taxon>Aconoidasida</taxon>
        <taxon>Piroplasmida</taxon>
        <taxon>Theileriidae</taxon>
        <taxon>Theileria</taxon>
    </lineage>
</organism>
<feature type="transmembrane region" description="Helical" evidence="1">
    <location>
        <begin position="314"/>
        <end position="334"/>
    </location>
</feature>
<dbReference type="GeneID" id="3865190"/>
<dbReference type="eggNOG" id="ENOG502TN4D">
    <property type="taxonomic scope" value="Eukaryota"/>
</dbReference>
<dbReference type="OMA" id="KPIFCLI"/>
<dbReference type="KEGG" id="tan:TA03220"/>
<proteinExistence type="predicted"/>
<feature type="transmembrane region" description="Helical" evidence="1">
    <location>
        <begin position="464"/>
        <end position="483"/>
    </location>
</feature>
<evidence type="ECO:0000313" key="2">
    <source>
        <dbReference type="EMBL" id="CAI75403.1"/>
    </source>
</evidence>
<dbReference type="AlphaFoldDB" id="Q4UCP8"/>
<evidence type="ECO:0000256" key="1">
    <source>
        <dbReference type="SAM" id="Phobius"/>
    </source>
</evidence>
<accession>Q4UCP8</accession>
<feature type="transmembrane region" description="Helical" evidence="1">
    <location>
        <begin position="125"/>
        <end position="146"/>
    </location>
</feature>
<dbReference type="OrthoDB" id="364699at2759"/>
<dbReference type="EMBL" id="CR940352">
    <property type="protein sequence ID" value="CAI75403.1"/>
    <property type="molecule type" value="Genomic_DNA"/>
</dbReference>
<gene>
    <name evidence="2" type="ORF">TA03220</name>
</gene>
<feature type="transmembrane region" description="Helical" evidence="1">
    <location>
        <begin position="281"/>
        <end position="299"/>
    </location>
</feature>
<keyword evidence="1" id="KW-0812">Transmembrane</keyword>
<protein>
    <submittedName>
        <fullName evidence="2">Uncharacterized protein</fullName>
    </submittedName>
</protein>
<feature type="transmembrane region" description="Helical" evidence="1">
    <location>
        <begin position="364"/>
        <end position="381"/>
    </location>
</feature>
<sequence>MESTVFLESTHPYEEDRRWPVFNFSSQRVIFFSILCVLFKSEAIFTFFVCWLRGLGLTTGTLGLPTHNTLSHLWLLKPIFCLIIDLSNVPISQTNDEIVYNEQNPTTQNYNRPNFLFFKISNYRVVILILVEYSIALCSVALYILYKFNCFNTYCTHILVYALTLSLVCASAYGEGLFSRYVRGKGEETYVKSVAQRLFLSALYSYSTLLFILLPVIFPDSEVGDFLQLNSLFPLFLVFNAVFISWLITRPAITSHVPKSNTLSPSASQVDMVSREDPDNFSLQVLLSLFFLLVVSFRLKNDFYNRYKFSDVDHYLFLLLTQYVLYYINTVLIQKIYGINYEYRCLKLIASLLTFYFMNTKTLLNLSMGIFGTCLLLLYPFKSFTLKFFEQVTRLGSLKILLLGSFLSFVQQTLMTYGLVISLFITQPGYEASIISIPSFSAHLTHLCLRQRLMDYLEMSKKQVWFFDFLGIFLFSYCFSVLFNKDHPNFLKKWKGSLNVLGDSNHSEGNRGSSFNLVTSLHNTQNPRSPWEMQTDLSCDSEAL</sequence>
<feature type="transmembrane region" description="Helical" evidence="1">
    <location>
        <begin position="230"/>
        <end position="249"/>
    </location>
</feature>
<reference evidence="2 3" key="1">
    <citation type="journal article" date="2005" name="Science">
        <title>Genome of the host-cell transforming parasite Theileria annulata compared with T. parva.</title>
        <authorList>
            <person name="Pain A."/>
            <person name="Renauld H."/>
            <person name="Berriman M."/>
            <person name="Murphy L."/>
            <person name="Yeats C.A."/>
            <person name="Weir W."/>
            <person name="Kerhornou A."/>
            <person name="Aslett M."/>
            <person name="Bishop R."/>
            <person name="Bouchier C."/>
            <person name="Cochet M."/>
            <person name="Coulson R.M.R."/>
            <person name="Cronin A."/>
            <person name="de Villiers E.P."/>
            <person name="Fraser A."/>
            <person name="Fosker N."/>
            <person name="Gardner M."/>
            <person name="Goble A."/>
            <person name="Griffiths-Jones S."/>
            <person name="Harris D.E."/>
            <person name="Katzer F."/>
            <person name="Larke N."/>
            <person name="Lord A."/>
            <person name="Maser P."/>
            <person name="McKellar S."/>
            <person name="Mooney P."/>
            <person name="Morton F."/>
            <person name="Nene V."/>
            <person name="O'Neil S."/>
            <person name="Price C."/>
            <person name="Quail M.A."/>
            <person name="Rabbinowitsch E."/>
            <person name="Rawlings N.D."/>
            <person name="Rutter S."/>
            <person name="Saunders D."/>
            <person name="Seeger K."/>
            <person name="Shah T."/>
            <person name="Squares R."/>
            <person name="Squares S."/>
            <person name="Tivey A."/>
            <person name="Walker A.R."/>
            <person name="Woodward J."/>
            <person name="Dobbelaere D.A.E."/>
            <person name="Langsley G."/>
            <person name="Rajandream M.A."/>
            <person name="McKeever D."/>
            <person name="Shiels B."/>
            <person name="Tait A."/>
            <person name="Barrell B.G."/>
            <person name="Hall N."/>
        </authorList>
    </citation>
    <scope>NUCLEOTIDE SEQUENCE [LARGE SCALE GENOMIC DNA]</scope>
    <source>
        <strain evidence="3">Ankara</strain>
    </source>
</reference>
<feature type="transmembrane region" description="Helical" evidence="1">
    <location>
        <begin position="158"/>
        <end position="178"/>
    </location>
</feature>
<dbReference type="VEuPathDB" id="PiroplasmaDB:TA03220"/>
<keyword evidence="3" id="KW-1185">Reference proteome</keyword>
<keyword evidence="1" id="KW-0472">Membrane</keyword>
<evidence type="ECO:0000313" key="3">
    <source>
        <dbReference type="Proteomes" id="UP000001950"/>
    </source>
</evidence>
<feature type="transmembrane region" description="Helical" evidence="1">
    <location>
        <begin position="198"/>
        <end position="218"/>
    </location>
</feature>
<name>Q4UCP8_THEAN</name>
<dbReference type="RefSeq" id="XP_954879.1">
    <property type="nucleotide sequence ID" value="XM_949786.1"/>
</dbReference>
<dbReference type="Proteomes" id="UP000001950">
    <property type="component" value="Chromosome 3"/>
</dbReference>
<feature type="transmembrane region" description="Helical" evidence="1">
    <location>
        <begin position="29"/>
        <end position="52"/>
    </location>
</feature>
<keyword evidence="1" id="KW-1133">Transmembrane helix</keyword>
<dbReference type="InParanoid" id="Q4UCP8"/>